<keyword evidence="3 7" id="KW-0812">Transmembrane</keyword>
<evidence type="ECO:0000256" key="4">
    <source>
        <dbReference type="ARBA" id="ARBA00022989"/>
    </source>
</evidence>
<dbReference type="InterPro" id="IPR047199">
    <property type="entry name" value="CorA-like"/>
</dbReference>
<dbReference type="InterPro" id="IPR045863">
    <property type="entry name" value="CorA_TM1_TM2"/>
</dbReference>
<dbReference type="SUPFAM" id="SSF143865">
    <property type="entry name" value="CorA soluble domain-like"/>
    <property type="match status" value="1"/>
</dbReference>
<keyword evidence="6" id="KW-0175">Coiled coil</keyword>
<dbReference type="InterPro" id="IPR002523">
    <property type="entry name" value="MgTranspt_CorA/ZnTranspt_ZntB"/>
</dbReference>
<evidence type="ECO:0000256" key="2">
    <source>
        <dbReference type="ARBA" id="ARBA00009765"/>
    </source>
</evidence>
<evidence type="ECO:0000256" key="5">
    <source>
        <dbReference type="ARBA" id="ARBA00023136"/>
    </source>
</evidence>
<dbReference type="AlphaFoldDB" id="C2ENQ7"/>
<reference evidence="8 9" key="1">
    <citation type="submission" date="2009-01" db="EMBL/GenBank/DDBJ databases">
        <authorList>
            <person name="Qin X."/>
            <person name="Bachman B."/>
            <person name="Battles P."/>
            <person name="Bell A."/>
            <person name="Bess C."/>
            <person name="Bickham C."/>
            <person name="Chaboub L."/>
            <person name="Chen D."/>
            <person name="Coyle M."/>
            <person name="Deiros D.R."/>
            <person name="Dinh H."/>
            <person name="Forbes L."/>
            <person name="Fowler G."/>
            <person name="Francisco L."/>
            <person name="Fu Q."/>
            <person name="Gubbala S."/>
            <person name="Hale W."/>
            <person name="Han Y."/>
            <person name="Hemphill L."/>
            <person name="Highlander S.K."/>
            <person name="Hirani K."/>
            <person name="Hogues M."/>
            <person name="Jackson L."/>
            <person name="Jakkamsetti A."/>
            <person name="Javaid M."/>
            <person name="Jiang H."/>
            <person name="Korchina V."/>
            <person name="Kovar C."/>
            <person name="Lara F."/>
            <person name="Lee S."/>
            <person name="Mata R."/>
            <person name="Mathew T."/>
            <person name="Moen C."/>
            <person name="Morales K."/>
            <person name="Munidasa M."/>
            <person name="Nazareth L."/>
            <person name="Ngo R."/>
            <person name="Nguyen L."/>
            <person name="Okwuonu G."/>
            <person name="Ongeri F."/>
            <person name="Patil S."/>
            <person name="Petrosino J."/>
            <person name="Pham C."/>
            <person name="Pham P."/>
            <person name="Pu L.-L."/>
            <person name="Puazo M."/>
            <person name="Raj R."/>
            <person name="Reid J."/>
            <person name="Rouhana J."/>
            <person name="Saada N."/>
            <person name="Shang Y."/>
            <person name="Simmons D."/>
            <person name="Thornton R."/>
            <person name="Warren J."/>
            <person name="Weissenberger G."/>
            <person name="Zhang J."/>
            <person name="Zhang L."/>
            <person name="Zhou C."/>
            <person name="Zhu D."/>
            <person name="Muzny D."/>
            <person name="Worley K."/>
            <person name="Gibbs R."/>
        </authorList>
    </citation>
    <scope>NUCLEOTIDE SEQUENCE [LARGE SCALE GENOMIC DNA]</scope>
    <source>
        <strain evidence="8 9">DSM 16047</strain>
    </source>
</reference>
<dbReference type="SUPFAM" id="SSF144083">
    <property type="entry name" value="Magnesium transport protein CorA, transmembrane region"/>
    <property type="match status" value="1"/>
</dbReference>
<dbReference type="eggNOG" id="COG0598">
    <property type="taxonomic scope" value="Bacteria"/>
</dbReference>
<gene>
    <name evidence="8" type="ORF">HMPREF0548_1303</name>
</gene>
<feature type="transmembrane region" description="Helical" evidence="7">
    <location>
        <begin position="231"/>
        <end position="251"/>
    </location>
</feature>
<proteinExistence type="inferred from homology"/>
<feature type="coiled-coil region" evidence="6">
    <location>
        <begin position="110"/>
        <end position="137"/>
    </location>
</feature>
<keyword evidence="9" id="KW-1185">Reference proteome</keyword>
<dbReference type="Pfam" id="PF01544">
    <property type="entry name" value="CorA"/>
    <property type="match status" value="1"/>
</dbReference>
<dbReference type="PANTHER" id="PTHR47891">
    <property type="entry name" value="TRANSPORTER-RELATED"/>
    <property type="match status" value="1"/>
</dbReference>
<name>C2ENQ7_9LACO</name>
<evidence type="ECO:0000256" key="7">
    <source>
        <dbReference type="SAM" id="Phobius"/>
    </source>
</evidence>
<dbReference type="Gene3D" id="1.20.58.340">
    <property type="entry name" value="Magnesium transport protein CorA, transmembrane region"/>
    <property type="match status" value="2"/>
</dbReference>
<dbReference type="GO" id="GO:0046873">
    <property type="term" value="F:metal ion transmembrane transporter activity"/>
    <property type="evidence" value="ECO:0007669"/>
    <property type="project" value="InterPro"/>
</dbReference>
<evidence type="ECO:0000313" key="8">
    <source>
        <dbReference type="EMBL" id="EEJ71829.1"/>
    </source>
</evidence>
<feature type="transmembrane region" description="Helical" evidence="7">
    <location>
        <begin position="263"/>
        <end position="283"/>
    </location>
</feature>
<evidence type="ECO:0000256" key="3">
    <source>
        <dbReference type="ARBA" id="ARBA00022692"/>
    </source>
</evidence>
<comment type="subcellular location">
    <subcellularLocation>
        <location evidence="1">Membrane</location>
        <topology evidence="1">Multi-pass membrane protein</topology>
    </subcellularLocation>
</comment>
<sequence>MLAENKNLILKDQLTPQDIHELVLNWDLDPSIFTHPDSPVEIARFITLDSSKLTHGHLLVTFNLQDINASIEQELVPVFTIIDQSHLFIGTTASFKDFNSQSTDPIDLIFENLLWQIRNLNQKLNDVKRKIDHLDRAARKTAKTRELTQVTDLTRELVYLKHTLNDQTESLQRFGDYLEETRLVSRARIESLLTEQLRLNKIIDVYTDLLTSISGLFTAMMDSHLNHLMKYLDSAALILAIPGLISGIWGMNIGGLPGKDTDYGFWILAFLSVILTIGWGIFLKKKKYND</sequence>
<dbReference type="OrthoDB" id="9803416at2"/>
<accession>C2ENQ7</accession>
<dbReference type="GO" id="GO:0016020">
    <property type="term" value="C:membrane"/>
    <property type="evidence" value="ECO:0007669"/>
    <property type="project" value="UniProtKB-SubCell"/>
</dbReference>
<protein>
    <submittedName>
        <fullName evidence="8">CorA-like protein</fullName>
    </submittedName>
</protein>
<comment type="similarity">
    <text evidence="2">Belongs to the CorA metal ion transporter (MIT) (TC 1.A.35) family.</text>
</comment>
<dbReference type="PATRIC" id="fig|525365.8.peg.1316"/>
<dbReference type="HOGENOM" id="CLU_007127_8_3_9"/>
<keyword evidence="5 7" id="KW-0472">Membrane</keyword>
<dbReference type="EMBL" id="ACGU01000059">
    <property type="protein sequence ID" value="EEJ71829.1"/>
    <property type="molecule type" value="Genomic_DNA"/>
</dbReference>
<dbReference type="Proteomes" id="UP000005583">
    <property type="component" value="Unassembled WGS sequence"/>
</dbReference>
<evidence type="ECO:0000256" key="6">
    <source>
        <dbReference type="SAM" id="Coils"/>
    </source>
</evidence>
<dbReference type="RefSeq" id="WP_007125800.1">
    <property type="nucleotide sequence ID" value="NZ_AZFO01000034.1"/>
</dbReference>
<evidence type="ECO:0000313" key="9">
    <source>
        <dbReference type="Proteomes" id="UP000005583"/>
    </source>
</evidence>
<organism evidence="8 9">
    <name type="scientific">Lactobacillus ultunensis DSM 16047</name>
    <dbReference type="NCBI Taxonomy" id="525365"/>
    <lineage>
        <taxon>Bacteria</taxon>
        <taxon>Bacillati</taxon>
        <taxon>Bacillota</taxon>
        <taxon>Bacilli</taxon>
        <taxon>Lactobacillales</taxon>
        <taxon>Lactobacillaceae</taxon>
        <taxon>Lactobacillus</taxon>
    </lineage>
</organism>
<dbReference type="PANTHER" id="PTHR47891:SF2">
    <property type="entry name" value="MAGNESIUM AND COBALT TRANSPORTER"/>
    <property type="match status" value="1"/>
</dbReference>
<keyword evidence="4 7" id="KW-1133">Transmembrane helix</keyword>
<dbReference type="InterPro" id="IPR045861">
    <property type="entry name" value="CorA_cytoplasmic_dom"/>
</dbReference>
<evidence type="ECO:0000256" key="1">
    <source>
        <dbReference type="ARBA" id="ARBA00004141"/>
    </source>
</evidence>
<comment type="caution">
    <text evidence="8">The sequence shown here is derived from an EMBL/GenBank/DDBJ whole genome shotgun (WGS) entry which is preliminary data.</text>
</comment>
<dbReference type="CDD" id="cd12827">
    <property type="entry name" value="EcCorA_ZntB-like_u2"/>
    <property type="match status" value="1"/>
</dbReference>
<dbReference type="STRING" id="525365.HMPREF0548_1303"/>